<protein>
    <submittedName>
        <fullName evidence="2">Alpha/beta hydrolase</fullName>
    </submittedName>
</protein>
<dbReference type="PANTHER" id="PTHR43798:SF5">
    <property type="entry name" value="MONOACYLGLYCEROL LIPASE ABHD6"/>
    <property type="match status" value="1"/>
</dbReference>
<dbReference type="PRINTS" id="PR00111">
    <property type="entry name" value="ABHYDROLASE"/>
</dbReference>
<reference evidence="2 3" key="1">
    <citation type="submission" date="2019-07" db="EMBL/GenBank/DDBJ databases">
        <authorList>
            <person name="Kim J."/>
        </authorList>
    </citation>
    <scope>NUCLEOTIDE SEQUENCE [LARGE SCALE GENOMIC DNA]</scope>
    <source>
        <strain evidence="2 3">N4</strain>
    </source>
</reference>
<name>A0A559IQ57_9BACL</name>
<dbReference type="GO" id="GO:0046464">
    <property type="term" value="P:acylglycerol catabolic process"/>
    <property type="evidence" value="ECO:0007669"/>
    <property type="project" value="TreeGrafter"/>
</dbReference>
<dbReference type="InterPro" id="IPR050266">
    <property type="entry name" value="AB_hydrolase_sf"/>
</dbReference>
<dbReference type="Proteomes" id="UP000318102">
    <property type="component" value="Unassembled WGS sequence"/>
</dbReference>
<dbReference type="EMBL" id="VNJK01000002">
    <property type="protein sequence ID" value="TVX89779.1"/>
    <property type="molecule type" value="Genomic_DNA"/>
</dbReference>
<evidence type="ECO:0000259" key="1">
    <source>
        <dbReference type="Pfam" id="PF00561"/>
    </source>
</evidence>
<accession>A0A559IQ57</accession>
<dbReference type="OrthoDB" id="252464at2"/>
<proteinExistence type="predicted"/>
<gene>
    <name evidence="2" type="ORF">FPZ44_18690</name>
</gene>
<feature type="domain" description="AB hydrolase-1" evidence="1">
    <location>
        <begin position="25"/>
        <end position="123"/>
    </location>
</feature>
<dbReference type="RefSeq" id="WP_144992594.1">
    <property type="nucleotide sequence ID" value="NZ_VNJK01000002.1"/>
</dbReference>
<dbReference type="GO" id="GO:0016020">
    <property type="term" value="C:membrane"/>
    <property type="evidence" value="ECO:0007669"/>
    <property type="project" value="TreeGrafter"/>
</dbReference>
<dbReference type="InterPro" id="IPR029058">
    <property type="entry name" value="AB_hydrolase_fold"/>
</dbReference>
<evidence type="ECO:0000313" key="2">
    <source>
        <dbReference type="EMBL" id="TVX89779.1"/>
    </source>
</evidence>
<keyword evidence="2" id="KW-0378">Hydrolase</keyword>
<dbReference type="Pfam" id="PF00561">
    <property type="entry name" value="Abhydrolase_1"/>
    <property type="match status" value="1"/>
</dbReference>
<organism evidence="2 3">
    <name type="scientific">Paenibacillus agilis</name>
    <dbReference type="NCBI Taxonomy" id="3020863"/>
    <lineage>
        <taxon>Bacteria</taxon>
        <taxon>Bacillati</taxon>
        <taxon>Bacillota</taxon>
        <taxon>Bacilli</taxon>
        <taxon>Bacillales</taxon>
        <taxon>Paenibacillaceae</taxon>
        <taxon>Paenibacillus</taxon>
    </lineage>
</organism>
<dbReference type="PANTHER" id="PTHR43798">
    <property type="entry name" value="MONOACYLGLYCEROL LIPASE"/>
    <property type="match status" value="1"/>
</dbReference>
<evidence type="ECO:0000313" key="3">
    <source>
        <dbReference type="Proteomes" id="UP000318102"/>
    </source>
</evidence>
<comment type="caution">
    <text evidence="2">The sequence shown here is derived from an EMBL/GenBank/DDBJ whole genome shotgun (WGS) entry which is preliminary data.</text>
</comment>
<dbReference type="GO" id="GO:0047372">
    <property type="term" value="F:monoacylglycerol lipase activity"/>
    <property type="evidence" value="ECO:0007669"/>
    <property type="project" value="TreeGrafter"/>
</dbReference>
<dbReference type="InterPro" id="IPR000073">
    <property type="entry name" value="AB_hydrolase_1"/>
</dbReference>
<dbReference type="Gene3D" id="3.40.50.1820">
    <property type="entry name" value="alpha/beta hydrolase"/>
    <property type="match status" value="1"/>
</dbReference>
<dbReference type="SUPFAM" id="SSF53474">
    <property type="entry name" value="alpha/beta-Hydrolases"/>
    <property type="match status" value="1"/>
</dbReference>
<dbReference type="AlphaFoldDB" id="A0A559IQ57"/>
<sequence length="297" mass="34004">MIEKLITLENSIRLNVRYSTDSYKPVILFLHFSGGTLNMWDGVLPLFSKSYRTVTPDLRGHGKSDKPETGYHIEDMANDVYLMLLALKIDVCHVVGSSMGAEVGLCLAASHPDKVASLICEGALYNEFGQFGLFYGSEEEIEQEKSKLRTQILERKLPKAHSREAYMNQEKVAFVQQGVWNEHVVTFLESTMLESEDGTITSHYQNFVRSEYIQNYWDIAFESYYARIQCPILFLPSEEEWNNEKIRHSLRAFSSLVSKFEIKLIPGSIHAYVWMHQPKEAGETAKAFIDHANNESE</sequence>
<keyword evidence="3" id="KW-1185">Reference proteome</keyword>